<dbReference type="GO" id="GO:0030288">
    <property type="term" value="C:outer membrane-bounded periplasmic space"/>
    <property type="evidence" value="ECO:0007669"/>
    <property type="project" value="UniProtKB-ARBA"/>
</dbReference>
<feature type="signal peptide" evidence="5">
    <location>
        <begin position="1"/>
        <end position="29"/>
    </location>
</feature>
<dbReference type="InterPro" id="IPR000914">
    <property type="entry name" value="SBP_5_dom"/>
</dbReference>
<evidence type="ECO:0000256" key="2">
    <source>
        <dbReference type="ARBA" id="ARBA00005695"/>
    </source>
</evidence>
<evidence type="ECO:0000256" key="3">
    <source>
        <dbReference type="ARBA" id="ARBA00022448"/>
    </source>
</evidence>
<evidence type="ECO:0000313" key="8">
    <source>
        <dbReference type="Proteomes" id="UP000245048"/>
    </source>
</evidence>
<reference evidence="8" key="1">
    <citation type="submission" date="2017-10" db="EMBL/GenBank/DDBJ databases">
        <authorList>
            <person name="Toshchakov S.V."/>
            <person name="Goeva M.A."/>
        </authorList>
    </citation>
    <scope>NUCLEOTIDE SEQUENCE [LARGE SCALE GENOMIC DNA]</scope>
    <source>
        <strain evidence="8">JR1/69-1-13</strain>
    </source>
</reference>
<dbReference type="InterPro" id="IPR030678">
    <property type="entry name" value="Peptide/Ni-bd"/>
</dbReference>
<evidence type="ECO:0000259" key="6">
    <source>
        <dbReference type="Pfam" id="PF00496"/>
    </source>
</evidence>
<evidence type="ECO:0000256" key="4">
    <source>
        <dbReference type="ARBA" id="ARBA00022729"/>
    </source>
</evidence>
<dbReference type="EMBL" id="PDOA01000006">
    <property type="protein sequence ID" value="PWC28754.1"/>
    <property type="molecule type" value="Genomic_DNA"/>
</dbReference>
<dbReference type="Gene3D" id="3.10.105.10">
    <property type="entry name" value="Dipeptide-binding Protein, Domain 3"/>
    <property type="match status" value="1"/>
</dbReference>
<keyword evidence="4 5" id="KW-0732">Signal</keyword>
<keyword evidence="3" id="KW-0813">Transport</keyword>
<feature type="chain" id="PRO_5015446432" evidence="5">
    <location>
        <begin position="30"/>
        <end position="528"/>
    </location>
</feature>
<dbReference type="OrthoDB" id="7246412at2"/>
<keyword evidence="8" id="KW-1185">Reference proteome</keyword>
<dbReference type="PANTHER" id="PTHR30290">
    <property type="entry name" value="PERIPLASMIC BINDING COMPONENT OF ABC TRANSPORTER"/>
    <property type="match status" value="1"/>
</dbReference>
<dbReference type="PIRSF" id="PIRSF002741">
    <property type="entry name" value="MppA"/>
    <property type="match status" value="1"/>
</dbReference>
<dbReference type="Gene3D" id="3.40.190.10">
    <property type="entry name" value="Periplasmic binding protein-like II"/>
    <property type="match status" value="1"/>
</dbReference>
<sequence length="528" mass="56621">MSTHEPRRPIWRILLALAPALAAAPAGGAAELRIGMAVSPTTLDPHFHADAANFALQRHLFEALLQWSHDGRLLPMLARQWTPLAGGAGWELRMDPAARFADGTPVRAEDAAASLHRAMTIPDSPGRYTPFLVGLRRVEVAAPDVLRLYTDGPAPLLPNGLTTILVVPARIAATAAPAAFNAGAAVLGSGPFRLRAYRRGEGALLERDEGWWQVARRPAPEWKRVSLRVLPQDSARLGALLAGELDLIENLPPRDAQGVAGTLGLRLVRQPGTRVMYVALNHRPELRPGEANPLADPRVRRALSLALDRTALATQVMDGEAAPTAQIMPPGRDSADPALRPVPADRAGARRLLEEAGWSRGLRLELSGTTDRFTNDEQLLQALAQMWRQAGIEVSVEASPAVSFFPRYGAGRFSMALFGWLTGPGEPNSFLTALLASRDPARGRGALNGTGYGNPRLDALIDTALATPGAGPRNALWRQAARLALDEDVALLPLFHQASTWAMRAGITYDARVDSLTLALDAHQAAAP</sequence>
<evidence type="ECO:0000313" key="7">
    <source>
        <dbReference type="EMBL" id="PWC28754.1"/>
    </source>
</evidence>
<comment type="caution">
    <text evidence="7">The sequence shown here is derived from an EMBL/GenBank/DDBJ whole genome shotgun (WGS) entry which is preliminary data.</text>
</comment>
<dbReference type="GO" id="GO:1904680">
    <property type="term" value="F:peptide transmembrane transporter activity"/>
    <property type="evidence" value="ECO:0007669"/>
    <property type="project" value="TreeGrafter"/>
</dbReference>
<dbReference type="Pfam" id="PF00496">
    <property type="entry name" value="SBP_bac_5"/>
    <property type="match status" value="1"/>
</dbReference>
<evidence type="ECO:0000256" key="1">
    <source>
        <dbReference type="ARBA" id="ARBA00004418"/>
    </source>
</evidence>
<dbReference type="GO" id="GO:0015833">
    <property type="term" value="P:peptide transport"/>
    <property type="evidence" value="ECO:0007669"/>
    <property type="project" value="TreeGrafter"/>
</dbReference>
<accession>A0A2U1V4D5</accession>
<dbReference type="Gene3D" id="3.90.76.10">
    <property type="entry name" value="Dipeptide-binding Protein, Domain 1"/>
    <property type="match status" value="1"/>
</dbReference>
<comment type="similarity">
    <text evidence="2">Belongs to the bacterial solute-binding protein 5 family.</text>
</comment>
<dbReference type="InterPro" id="IPR039424">
    <property type="entry name" value="SBP_5"/>
</dbReference>
<dbReference type="GO" id="GO:0043190">
    <property type="term" value="C:ATP-binding cassette (ABC) transporter complex"/>
    <property type="evidence" value="ECO:0007669"/>
    <property type="project" value="InterPro"/>
</dbReference>
<protein>
    <submittedName>
        <fullName evidence="7">ABC transporter substrate-binding protein</fullName>
    </submittedName>
</protein>
<dbReference type="RefSeq" id="WP_109517149.1">
    <property type="nucleotide sequence ID" value="NZ_PDOA01000006.1"/>
</dbReference>
<organism evidence="7 8">
    <name type="scientific">Teichococcus aestuarii</name>
    <dbReference type="NCBI Taxonomy" id="568898"/>
    <lineage>
        <taxon>Bacteria</taxon>
        <taxon>Pseudomonadati</taxon>
        <taxon>Pseudomonadota</taxon>
        <taxon>Alphaproteobacteria</taxon>
        <taxon>Acetobacterales</taxon>
        <taxon>Roseomonadaceae</taxon>
        <taxon>Roseomonas</taxon>
    </lineage>
</organism>
<feature type="domain" description="Solute-binding protein family 5" evidence="6">
    <location>
        <begin position="74"/>
        <end position="438"/>
    </location>
</feature>
<proteinExistence type="inferred from homology"/>
<dbReference type="PANTHER" id="PTHR30290:SF9">
    <property type="entry name" value="OLIGOPEPTIDE-BINDING PROTEIN APPA"/>
    <property type="match status" value="1"/>
</dbReference>
<dbReference type="AlphaFoldDB" id="A0A2U1V4D5"/>
<dbReference type="SUPFAM" id="SSF53850">
    <property type="entry name" value="Periplasmic binding protein-like II"/>
    <property type="match status" value="1"/>
</dbReference>
<gene>
    <name evidence="7" type="ORF">CR165_11590</name>
</gene>
<evidence type="ECO:0000256" key="5">
    <source>
        <dbReference type="SAM" id="SignalP"/>
    </source>
</evidence>
<comment type="subcellular location">
    <subcellularLocation>
        <location evidence="1">Periplasm</location>
    </subcellularLocation>
</comment>
<dbReference type="Proteomes" id="UP000245048">
    <property type="component" value="Unassembled WGS sequence"/>
</dbReference>
<name>A0A2U1V4D5_9PROT</name>